<keyword evidence="11" id="KW-1185">Reference proteome</keyword>
<feature type="transmembrane region" description="Helical" evidence="8">
    <location>
        <begin position="621"/>
        <end position="642"/>
    </location>
</feature>
<evidence type="ECO:0000256" key="4">
    <source>
        <dbReference type="ARBA" id="ARBA00022741"/>
    </source>
</evidence>
<keyword evidence="4" id="KW-0547">Nucleotide-binding</keyword>
<feature type="transmembrane region" description="Helical" evidence="8">
    <location>
        <begin position="493"/>
        <end position="513"/>
    </location>
</feature>
<dbReference type="RefSeq" id="XP_065330384.1">
    <property type="nucleotide sequence ID" value="XM_065474312.1"/>
</dbReference>
<evidence type="ECO:0000256" key="3">
    <source>
        <dbReference type="ARBA" id="ARBA00022692"/>
    </source>
</evidence>
<feature type="transmembrane region" description="Helical" evidence="8">
    <location>
        <begin position="333"/>
        <end position="354"/>
    </location>
</feature>
<dbReference type="Gene3D" id="3.40.50.300">
    <property type="entry name" value="P-loop containing nucleotide triphosphate hydrolases"/>
    <property type="match status" value="1"/>
</dbReference>
<keyword evidence="3 8" id="KW-0812">Transmembrane</keyword>
<dbReference type="InterPro" id="IPR027417">
    <property type="entry name" value="P-loop_NTPase"/>
</dbReference>
<dbReference type="GO" id="GO:0140359">
    <property type="term" value="F:ABC-type transporter activity"/>
    <property type="evidence" value="ECO:0007669"/>
    <property type="project" value="InterPro"/>
</dbReference>
<dbReference type="InterPro" id="IPR003593">
    <property type="entry name" value="AAA+_ATPase"/>
</dbReference>
<feature type="transmembrane region" description="Helical" evidence="8">
    <location>
        <begin position="378"/>
        <end position="402"/>
    </location>
</feature>
<dbReference type="AlphaFoldDB" id="A0AAX4JE88"/>
<evidence type="ECO:0000256" key="8">
    <source>
        <dbReference type="SAM" id="Phobius"/>
    </source>
</evidence>
<dbReference type="SMART" id="SM00382">
    <property type="entry name" value="AAA"/>
    <property type="match status" value="1"/>
</dbReference>
<dbReference type="Pfam" id="PF00005">
    <property type="entry name" value="ABC_tran"/>
    <property type="match status" value="1"/>
</dbReference>
<evidence type="ECO:0000313" key="11">
    <source>
        <dbReference type="Proteomes" id="UP001334084"/>
    </source>
</evidence>
<sequence>MLSNKKILKYENLIYEVKNKDKKINSKYVTIINGLSATIESGKVTAVMGASGCGKTHLFELLIGNLSTNCKTSGKITYNGQERDWKKWTKQIAFLPQDDIYYPDLTTYESIIYNLSFNSNNYKENIKIANDAINCACIFYKKDAPIRTLSGGERKRAMMAITMANNPEILILDEPTAGLDSYSALKIVESLKKYAVDTNNIVIMTVHQPGDGMFNLFDDLIFLTRGGLFYAGPVNEINSFLESTNICPPTNMSHSEALFMLHSDPKESEFARKYENAVKDIVYRNAVKDPLPEPKACNNKSMVFFGINVRHIFILLKHNFSLMLKSPDRFKSYLMFIIFSLLSFGPSVIIKFIAKHEDILEDYDSLRQANLKFSEKLALSYVLFSSEYMISVALWTTFFSINMQDEVILKMELFTRKYSLMTYYLYNFVQKFLCSYIFLTIGYLIMFIIDFNSGYPAETIYLLYPIIIISLFLTVAVNLLLTSIPLGFKMSYFIVLCNTFGVYCGHTLLINAYKIFLERFWDKTPLALNLLLLFPNYCFDIYSMTKMRIIRRNTQPRFFHDIIEHLKFYEIGGYSPYAESTPIIRSRRQYSLIRSLVPNEFFYDPKFALSLISFDIEPNTLLFIIPISFSICVMLTLLNMWFNKVSNIRTKLMS</sequence>
<feature type="transmembrane region" description="Helical" evidence="8">
    <location>
        <begin position="423"/>
        <end position="449"/>
    </location>
</feature>
<keyword evidence="2" id="KW-0813">Transport</keyword>
<dbReference type="Proteomes" id="UP001334084">
    <property type="component" value="Chromosome 7"/>
</dbReference>
<evidence type="ECO:0000256" key="7">
    <source>
        <dbReference type="ARBA" id="ARBA00023136"/>
    </source>
</evidence>
<feature type="transmembrane region" description="Helical" evidence="8">
    <location>
        <begin position="461"/>
        <end position="481"/>
    </location>
</feature>
<evidence type="ECO:0000256" key="5">
    <source>
        <dbReference type="ARBA" id="ARBA00022840"/>
    </source>
</evidence>
<evidence type="ECO:0000259" key="9">
    <source>
        <dbReference type="PROSITE" id="PS50893"/>
    </source>
</evidence>
<protein>
    <submittedName>
        <fullName evidence="10">ABC transporter</fullName>
    </submittedName>
</protein>
<dbReference type="InterPro" id="IPR003439">
    <property type="entry name" value="ABC_transporter-like_ATP-bd"/>
</dbReference>
<dbReference type="GO" id="GO:0016020">
    <property type="term" value="C:membrane"/>
    <property type="evidence" value="ECO:0007669"/>
    <property type="project" value="UniProtKB-SubCell"/>
</dbReference>
<organism evidence="10 11">
    <name type="scientific">Vairimorpha necatrix</name>
    <dbReference type="NCBI Taxonomy" id="6039"/>
    <lineage>
        <taxon>Eukaryota</taxon>
        <taxon>Fungi</taxon>
        <taxon>Fungi incertae sedis</taxon>
        <taxon>Microsporidia</taxon>
        <taxon>Nosematidae</taxon>
        <taxon>Vairimorpha</taxon>
    </lineage>
</organism>
<dbReference type="PROSITE" id="PS50893">
    <property type="entry name" value="ABC_TRANSPORTER_2"/>
    <property type="match status" value="1"/>
</dbReference>
<dbReference type="PROSITE" id="PS00211">
    <property type="entry name" value="ABC_TRANSPORTER_1"/>
    <property type="match status" value="1"/>
</dbReference>
<dbReference type="GO" id="GO:0016887">
    <property type="term" value="F:ATP hydrolysis activity"/>
    <property type="evidence" value="ECO:0007669"/>
    <property type="project" value="InterPro"/>
</dbReference>
<name>A0AAX4JE88_9MICR</name>
<reference evidence="10" key="1">
    <citation type="journal article" date="2024" name="BMC Genomics">
        <title>Functional annotation of a divergent genome using sequence and structure-based similarity.</title>
        <authorList>
            <person name="Svedberg D."/>
            <person name="Winiger R.R."/>
            <person name="Berg A."/>
            <person name="Sharma H."/>
            <person name="Tellgren-Roth C."/>
            <person name="Debrunner-Vossbrinck B.A."/>
            <person name="Vossbrinck C.R."/>
            <person name="Barandun J."/>
        </authorList>
    </citation>
    <scope>NUCLEOTIDE SEQUENCE</scope>
    <source>
        <strain evidence="10">Illinois isolate</strain>
    </source>
</reference>
<comment type="subcellular location">
    <subcellularLocation>
        <location evidence="1">Membrane</location>
        <topology evidence="1">Multi-pass membrane protein</topology>
    </subcellularLocation>
</comment>
<dbReference type="InterPro" id="IPR043926">
    <property type="entry name" value="ABCG_dom"/>
</dbReference>
<dbReference type="KEGG" id="vnx:VNE69_07304"/>
<dbReference type="GO" id="GO:0005524">
    <property type="term" value="F:ATP binding"/>
    <property type="evidence" value="ECO:0007669"/>
    <property type="project" value="UniProtKB-KW"/>
</dbReference>
<dbReference type="EMBL" id="CP142732">
    <property type="protein sequence ID" value="WUR04239.1"/>
    <property type="molecule type" value="Genomic_DNA"/>
</dbReference>
<keyword evidence="5" id="KW-0067">ATP-binding</keyword>
<dbReference type="PANTHER" id="PTHR48041:SF139">
    <property type="entry name" value="PROTEIN SCARLET"/>
    <property type="match status" value="1"/>
</dbReference>
<dbReference type="PANTHER" id="PTHR48041">
    <property type="entry name" value="ABC TRANSPORTER G FAMILY MEMBER 28"/>
    <property type="match status" value="1"/>
</dbReference>
<dbReference type="InterPro" id="IPR050352">
    <property type="entry name" value="ABCG_transporters"/>
</dbReference>
<proteinExistence type="predicted"/>
<keyword evidence="6 8" id="KW-1133">Transmembrane helix</keyword>
<gene>
    <name evidence="10" type="ORF">VNE69_07304</name>
</gene>
<evidence type="ECO:0000256" key="6">
    <source>
        <dbReference type="ARBA" id="ARBA00022989"/>
    </source>
</evidence>
<evidence type="ECO:0000313" key="10">
    <source>
        <dbReference type="EMBL" id="WUR04239.1"/>
    </source>
</evidence>
<evidence type="ECO:0000256" key="2">
    <source>
        <dbReference type="ARBA" id="ARBA00022448"/>
    </source>
</evidence>
<evidence type="ECO:0000256" key="1">
    <source>
        <dbReference type="ARBA" id="ARBA00004141"/>
    </source>
</evidence>
<accession>A0AAX4JE88</accession>
<dbReference type="Pfam" id="PF19055">
    <property type="entry name" value="ABC2_membrane_7"/>
    <property type="match status" value="1"/>
</dbReference>
<keyword evidence="7 8" id="KW-0472">Membrane</keyword>
<feature type="domain" description="ABC transporter" evidence="9">
    <location>
        <begin position="8"/>
        <end position="250"/>
    </location>
</feature>
<dbReference type="SUPFAM" id="SSF52540">
    <property type="entry name" value="P-loop containing nucleoside triphosphate hydrolases"/>
    <property type="match status" value="1"/>
</dbReference>
<dbReference type="InterPro" id="IPR017871">
    <property type="entry name" value="ABC_transporter-like_CS"/>
</dbReference>
<feature type="transmembrane region" description="Helical" evidence="8">
    <location>
        <begin position="525"/>
        <end position="542"/>
    </location>
</feature>
<dbReference type="GeneID" id="90542060"/>